<evidence type="ECO:0000313" key="3">
    <source>
        <dbReference type="Proteomes" id="UP001317779"/>
    </source>
</evidence>
<sequence length="406" mass="42617">MTRIVTAANPAQFLALVPHLLGCIPRRSLVLVPFSGSRTLGALRLDLPETDDPGELDSLSATFIGMVCRVEGADAVAAIVYTDEVFAPDSSMPHARLLAALELRADECGVRVVDLLCVAADGWGSRRDPQCPDEGRSLDLIAVEGVDDRPPASGDQESGATLPAGDDAASARVAAALDELGAAVTLLCRPAAAGERATREPTAGAAEESGDPAEPGDPARVNPQALAAVCALDDVPTLFEDALRWDADDLDAFPAALLIWCLARPALRDIALSQWAGGFDAGEEALAAQLRWESGAEYPERLAMRMWGEGERPDAQRLRGALTLARALAVAAPRELRPGALATCAWLAWALGRSSHAARYAQWAGEIDPAHGLAEIVSSFVAAGHLPDWAFTSRGGRGSSRGSRGR</sequence>
<dbReference type="Proteomes" id="UP001317779">
    <property type="component" value="Chromosome"/>
</dbReference>
<protein>
    <recommendedName>
        <fullName evidence="4">Lipopolysaccharide biosynthesis protein</fullName>
    </recommendedName>
</protein>
<dbReference type="Pfam" id="PF13830">
    <property type="entry name" value="DUF4192"/>
    <property type="match status" value="1"/>
</dbReference>
<evidence type="ECO:0008006" key="4">
    <source>
        <dbReference type="Google" id="ProtNLM"/>
    </source>
</evidence>
<feature type="region of interest" description="Disordered" evidence="1">
    <location>
        <begin position="195"/>
        <end position="220"/>
    </location>
</feature>
<gene>
    <name evidence="2" type="ORF">Microterr_02150</name>
</gene>
<dbReference type="RefSeq" id="WP_263796637.1">
    <property type="nucleotide sequence ID" value="NZ_AP027141.1"/>
</dbReference>
<name>A0ABM8DVC2_9MICO</name>
<evidence type="ECO:0000313" key="2">
    <source>
        <dbReference type="EMBL" id="BDV29555.1"/>
    </source>
</evidence>
<dbReference type="InterPro" id="IPR025447">
    <property type="entry name" value="DUF4192"/>
</dbReference>
<accession>A0ABM8DVC2</accession>
<dbReference type="EMBL" id="AP027141">
    <property type="protein sequence ID" value="BDV29555.1"/>
    <property type="molecule type" value="Genomic_DNA"/>
</dbReference>
<feature type="region of interest" description="Disordered" evidence="1">
    <location>
        <begin position="146"/>
        <end position="165"/>
    </location>
</feature>
<reference evidence="2 3" key="1">
    <citation type="submission" date="2022-12" db="EMBL/GenBank/DDBJ databases">
        <title>Microbacterium terricola strain KV-448 chromosome, complete genome.</title>
        <authorList>
            <person name="Oshima T."/>
            <person name="Moriya T."/>
            <person name="Bessho Y."/>
        </authorList>
    </citation>
    <scope>NUCLEOTIDE SEQUENCE [LARGE SCALE GENOMIC DNA]</scope>
    <source>
        <strain evidence="2 3">KV-448</strain>
    </source>
</reference>
<proteinExistence type="predicted"/>
<keyword evidence="3" id="KW-1185">Reference proteome</keyword>
<organism evidence="2 3">
    <name type="scientific">Microbacterium terricola</name>
    <dbReference type="NCBI Taxonomy" id="344163"/>
    <lineage>
        <taxon>Bacteria</taxon>
        <taxon>Bacillati</taxon>
        <taxon>Actinomycetota</taxon>
        <taxon>Actinomycetes</taxon>
        <taxon>Micrococcales</taxon>
        <taxon>Microbacteriaceae</taxon>
        <taxon>Microbacterium</taxon>
    </lineage>
</organism>
<evidence type="ECO:0000256" key="1">
    <source>
        <dbReference type="SAM" id="MobiDB-lite"/>
    </source>
</evidence>